<gene>
    <name evidence="2" type="ORF">SARC_03425</name>
</gene>
<dbReference type="AlphaFoldDB" id="A0A0L0G5P6"/>
<dbReference type="Proteomes" id="UP000054560">
    <property type="component" value="Unassembled WGS sequence"/>
</dbReference>
<dbReference type="SUPFAM" id="SSF47113">
    <property type="entry name" value="Histone-fold"/>
    <property type="match status" value="1"/>
</dbReference>
<dbReference type="Gene3D" id="1.10.20.10">
    <property type="entry name" value="Histone, subunit A"/>
    <property type="match status" value="1"/>
</dbReference>
<dbReference type="GO" id="GO:0046982">
    <property type="term" value="F:protein heterodimerization activity"/>
    <property type="evidence" value="ECO:0007669"/>
    <property type="project" value="InterPro"/>
</dbReference>
<dbReference type="RefSeq" id="XP_014158247.1">
    <property type="nucleotide sequence ID" value="XM_014302772.1"/>
</dbReference>
<protein>
    <recommendedName>
        <fullName evidence="1">Transcription factor CBF/NF-Y/archaeal histone domain-containing protein</fullName>
    </recommendedName>
</protein>
<evidence type="ECO:0000259" key="1">
    <source>
        <dbReference type="Pfam" id="PF00808"/>
    </source>
</evidence>
<organism evidence="2 3">
    <name type="scientific">Sphaeroforma arctica JP610</name>
    <dbReference type="NCBI Taxonomy" id="667725"/>
    <lineage>
        <taxon>Eukaryota</taxon>
        <taxon>Ichthyosporea</taxon>
        <taxon>Ichthyophonida</taxon>
        <taxon>Sphaeroforma</taxon>
    </lineage>
</organism>
<name>A0A0L0G5P6_9EUKA</name>
<sequence length="121" mass="13199">MMKEQLDSKTNVTPEAVLAIAKSTELFIAYLTKSALELSEKEKRKTVAYKDIGNLIVALAHGFTAAVNAKIVIQRTAVVSSRDSLVFLEDLIPSKMAFIQAKKLAEDVSAQRLAYGDDPDA</sequence>
<accession>A0A0L0G5P6</accession>
<keyword evidence="3" id="KW-1185">Reference proteome</keyword>
<dbReference type="EMBL" id="KQ241770">
    <property type="protein sequence ID" value="KNC84345.1"/>
    <property type="molecule type" value="Genomic_DNA"/>
</dbReference>
<evidence type="ECO:0000313" key="3">
    <source>
        <dbReference type="Proteomes" id="UP000054560"/>
    </source>
</evidence>
<reference evidence="2 3" key="1">
    <citation type="submission" date="2011-02" db="EMBL/GenBank/DDBJ databases">
        <title>The Genome Sequence of Sphaeroforma arctica JP610.</title>
        <authorList>
            <consortium name="The Broad Institute Genome Sequencing Platform"/>
            <person name="Russ C."/>
            <person name="Cuomo C."/>
            <person name="Young S.K."/>
            <person name="Zeng Q."/>
            <person name="Gargeya S."/>
            <person name="Alvarado L."/>
            <person name="Berlin A."/>
            <person name="Chapman S.B."/>
            <person name="Chen Z."/>
            <person name="Freedman E."/>
            <person name="Gellesch M."/>
            <person name="Goldberg J."/>
            <person name="Griggs A."/>
            <person name="Gujja S."/>
            <person name="Heilman E."/>
            <person name="Heiman D."/>
            <person name="Howarth C."/>
            <person name="Mehta T."/>
            <person name="Neiman D."/>
            <person name="Pearson M."/>
            <person name="Roberts A."/>
            <person name="Saif S."/>
            <person name="Shea T."/>
            <person name="Shenoy N."/>
            <person name="Sisk P."/>
            <person name="Stolte C."/>
            <person name="Sykes S."/>
            <person name="White J."/>
            <person name="Yandava C."/>
            <person name="Burger G."/>
            <person name="Gray M.W."/>
            <person name="Holland P.W.H."/>
            <person name="King N."/>
            <person name="Lang F.B.F."/>
            <person name="Roger A.J."/>
            <person name="Ruiz-Trillo I."/>
            <person name="Haas B."/>
            <person name="Nusbaum C."/>
            <person name="Birren B."/>
        </authorList>
    </citation>
    <scope>NUCLEOTIDE SEQUENCE [LARGE SCALE GENOMIC DNA]</scope>
    <source>
        <strain evidence="2 3">JP610</strain>
    </source>
</reference>
<feature type="domain" description="Transcription factor CBF/NF-Y/archaeal histone" evidence="1">
    <location>
        <begin position="1"/>
        <end position="52"/>
    </location>
</feature>
<proteinExistence type="predicted"/>
<dbReference type="OrthoDB" id="636685at2759"/>
<evidence type="ECO:0000313" key="2">
    <source>
        <dbReference type="EMBL" id="KNC84345.1"/>
    </source>
</evidence>
<dbReference type="Pfam" id="PF00808">
    <property type="entry name" value="CBFD_NFYB_HMF"/>
    <property type="match status" value="1"/>
</dbReference>
<dbReference type="InterPro" id="IPR009072">
    <property type="entry name" value="Histone-fold"/>
</dbReference>
<dbReference type="InterPro" id="IPR003958">
    <property type="entry name" value="CBFA_NFYB_domain"/>
</dbReference>
<dbReference type="GeneID" id="25903929"/>